<evidence type="ECO:0000259" key="1">
    <source>
        <dbReference type="Pfam" id="PF13401"/>
    </source>
</evidence>
<comment type="caution">
    <text evidence="2">The sequence shown here is derived from an EMBL/GenBank/DDBJ whole genome shotgun (WGS) entry which is preliminary data.</text>
</comment>
<dbReference type="GO" id="GO:0016887">
    <property type="term" value="F:ATP hydrolysis activity"/>
    <property type="evidence" value="ECO:0007669"/>
    <property type="project" value="InterPro"/>
</dbReference>
<proteinExistence type="predicted"/>
<evidence type="ECO:0000313" key="2">
    <source>
        <dbReference type="EMBL" id="RWR21888.1"/>
    </source>
</evidence>
<organism evidence="2 3">
    <name type="scientific">Paenirhodobacter populi</name>
    <dbReference type="NCBI Taxonomy" id="2306993"/>
    <lineage>
        <taxon>Bacteria</taxon>
        <taxon>Pseudomonadati</taxon>
        <taxon>Pseudomonadota</taxon>
        <taxon>Alphaproteobacteria</taxon>
        <taxon>Rhodobacterales</taxon>
        <taxon>Rhodobacter group</taxon>
        <taxon>Paenirhodobacter</taxon>
    </lineage>
</organism>
<dbReference type="Pfam" id="PF13401">
    <property type="entry name" value="AAA_22"/>
    <property type="match status" value="1"/>
</dbReference>
<sequence>MGHRCRFFAPNRWANLRAGRPAATRALRPPEYHGQTDMSFVNTNTAQAFADLRGAHYTFPRAQKLREGFEWMLTDYWSKALLGRRFEARGLLVTGPSRTGKSAEIEHLLAKVNDGETAMPDGRPAKIVSVMLAGTMTWKDLGVHTLREGLHLPTRGKMTQTEIWDMVGFQARAQGVHGIHYDECQHIFPRKSVEGRAMILDSFKSLLKNPDWPLMLVLSGVDELVGHIASEEQLAYLLRPVQFHEIGLQRPEDQQELNSLCFAYADKAGVDFSGLSSLDFFRRLACACGNRWGLAIEPLIDACVAARNSADMALTSEHFCRAFTARTALAPGYSPFSIEKFEPLFKGEKMFELWENKRAAAQR</sequence>
<accession>A0A443JN05</accession>
<dbReference type="EMBL" id="SAUZ01000007">
    <property type="protein sequence ID" value="RWR21888.1"/>
    <property type="molecule type" value="Genomic_DNA"/>
</dbReference>
<reference evidence="2 3" key="2">
    <citation type="submission" date="2019-01" db="EMBL/GenBank/DDBJ databases">
        <authorList>
            <person name="Li Y."/>
        </authorList>
    </citation>
    <scope>NUCLEOTIDE SEQUENCE [LARGE SCALE GENOMIC DNA]</scope>
    <source>
        <strain evidence="2 3">SK2B-1</strain>
    </source>
</reference>
<protein>
    <recommendedName>
        <fullName evidence="1">ORC1/DEAH AAA+ ATPase domain-containing protein</fullName>
    </recommendedName>
</protein>
<dbReference type="InterPro" id="IPR049945">
    <property type="entry name" value="AAA_22"/>
</dbReference>
<name>A0A443JN05_9RHOB</name>
<feature type="domain" description="ORC1/DEAH AAA+ ATPase" evidence="1">
    <location>
        <begin position="86"/>
        <end position="224"/>
    </location>
</feature>
<gene>
    <name evidence="2" type="ORF">D2T30_07675</name>
</gene>
<reference evidence="2 3" key="1">
    <citation type="submission" date="2019-01" db="EMBL/GenBank/DDBJ databases">
        <title>Sinorhodobacter populi sp. nov. isolated from the symptomatic bark tissue of Populus euramericana canker.</title>
        <authorList>
            <person name="Xu G."/>
        </authorList>
    </citation>
    <scope>NUCLEOTIDE SEQUENCE [LARGE SCALE GENOMIC DNA]</scope>
    <source>
        <strain evidence="2 3">SK2B-1</strain>
    </source>
</reference>
<dbReference type="Proteomes" id="UP000284476">
    <property type="component" value="Unassembled WGS sequence"/>
</dbReference>
<evidence type="ECO:0000313" key="3">
    <source>
        <dbReference type="Proteomes" id="UP000284476"/>
    </source>
</evidence>
<dbReference type="AlphaFoldDB" id="A0A443JN05"/>